<dbReference type="Pfam" id="PF26421">
    <property type="entry name" value="Avidin_like"/>
    <property type="match status" value="1"/>
</dbReference>
<dbReference type="InterPro" id="IPR058595">
    <property type="entry name" value="Avidin-like"/>
</dbReference>
<gene>
    <name evidence="1" type="ORF">GCM10010170_027740</name>
</gene>
<protein>
    <submittedName>
        <fullName evidence="1">Uncharacterized protein</fullName>
    </submittedName>
</protein>
<keyword evidence="2" id="KW-1185">Reference proteome</keyword>
<name>A0ABP5T161_9ACTN</name>
<dbReference type="EMBL" id="BAAARV010000023">
    <property type="protein sequence ID" value="GAA2343157.1"/>
    <property type="molecule type" value="Genomic_DNA"/>
</dbReference>
<organism evidence="1 2">
    <name type="scientific">Dactylosporangium salmoneum</name>
    <dbReference type="NCBI Taxonomy" id="53361"/>
    <lineage>
        <taxon>Bacteria</taxon>
        <taxon>Bacillati</taxon>
        <taxon>Actinomycetota</taxon>
        <taxon>Actinomycetes</taxon>
        <taxon>Micromonosporales</taxon>
        <taxon>Micromonosporaceae</taxon>
        <taxon>Dactylosporangium</taxon>
    </lineage>
</organism>
<dbReference type="Proteomes" id="UP001501444">
    <property type="component" value="Unassembled WGS sequence"/>
</dbReference>
<comment type="caution">
    <text evidence="1">The sequence shown here is derived from an EMBL/GenBank/DDBJ whole genome shotgun (WGS) entry which is preliminary data.</text>
</comment>
<reference evidence="2" key="1">
    <citation type="journal article" date="2019" name="Int. J. Syst. Evol. Microbiol.">
        <title>The Global Catalogue of Microorganisms (GCM) 10K type strain sequencing project: providing services to taxonomists for standard genome sequencing and annotation.</title>
        <authorList>
            <consortium name="The Broad Institute Genomics Platform"/>
            <consortium name="The Broad Institute Genome Sequencing Center for Infectious Disease"/>
            <person name="Wu L."/>
            <person name="Ma J."/>
        </authorList>
    </citation>
    <scope>NUCLEOTIDE SEQUENCE [LARGE SCALE GENOMIC DNA]</scope>
    <source>
        <strain evidence="2">JCM 3272</strain>
    </source>
</reference>
<evidence type="ECO:0000313" key="2">
    <source>
        <dbReference type="Proteomes" id="UP001501444"/>
    </source>
</evidence>
<dbReference type="RefSeq" id="WP_344612751.1">
    <property type="nucleotide sequence ID" value="NZ_BAAARV010000023.1"/>
</dbReference>
<accession>A0ABP5T161</accession>
<evidence type="ECO:0000313" key="1">
    <source>
        <dbReference type="EMBL" id="GAA2343157.1"/>
    </source>
</evidence>
<proteinExistence type="predicted"/>
<sequence length="105" mass="11035">MSSYEGLVVQPEEPNGAVGRYHQDGSLVWAEFEGGPVRSGRLVGTCGPDGVISAAYCQVMADGAVVAGTCVSTPDRLADGRLRLTERWRRADGAVGISRIEEVAA</sequence>